<evidence type="ECO:0000313" key="1">
    <source>
        <dbReference type="EMBL" id="SIT46877.1"/>
    </source>
</evidence>
<gene>
    <name evidence="1" type="ORF">BN2475_700031</name>
</gene>
<reference evidence="1 2" key="1">
    <citation type="submission" date="2016-12" db="EMBL/GenBank/DDBJ databases">
        <authorList>
            <person name="Song W.-J."/>
            <person name="Kurnit D.M."/>
        </authorList>
    </citation>
    <scope>NUCLEOTIDE SEQUENCE [LARGE SCALE GENOMIC DNA]</scope>
    <source>
        <strain evidence="1 2">STM7296</strain>
    </source>
</reference>
<accession>A0A1N7SHL5</accession>
<keyword evidence="2" id="KW-1185">Reference proteome</keyword>
<name>A0A1N7SHL5_9BURK</name>
<proteinExistence type="predicted"/>
<dbReference type="EMBL" id="CYGX02000070">
    <property type="protein sequence ID" value="SIT46877.1"/>
    <property type="molecule type" value="Genomic_DNA"/>
</dbReference>
<dbReference type="STRING" id="1247936.BN2475_700031"/>
<dbReference type="AlphaFoldDB" id="A0A1N7SHL5"/>
<evidence type="ECO:0000313" key="2">
    <source>
        <dbReference type="Proteomes" id="UP000187012"/>
    </source>
</evidence>
<organism evidence="1 2">
    <name type="scientific">Paraburkholderia ribeironis</name>
    <dbReference type="NCBI Taxonomy" id="1247936"/>
    <lineage>
        <taxon>Bacteria</taxon>
        <taxon>Pseudomonadati</taxon>
        <taxon>Pseudomonadota</taxon>
        <taxon>Betaproteobacteria</taxon>
        <taxon>Burkholderiales</taxon>
        <taxon>Burkholderiaceae</taxon>
        <taxon>Paraburkholderia</taxon>
    </lineage>
</organism>
<dbReference type="Proteomes" id="UP000187012">
    <property type="component" value="Unassembled WGS sequence"/>
</dbReference>
<protein>
    <submittedName>
        <fullName evidence="1">Uncharacterized protein</fullName>
    </submittedName>
</protein>
<sequence>MCMNRRCLDGSTRTTPLADSCYRIAPSNRLAHIRVTSYRTDLAVAPNEYPQETLVRDNLIRMTKT</sequence>